<accession>L7KTN0</accession>
<dbReference type="GO" id="GO:0003677">
    <property type="term" value="F:DNA binding"/>
    <property type="evidence" value="ECO:0007669"/>
    <property type="project" value="UniProtKB-UniRule"/>
</dbReference>
<evidence type="ECO:0000256" key="2">
    <source>
        <dbReference type="PROSITE-ProRule" id="PRU00335"/>
    </source>
</evidence>
<evidence type="ECO:0000259" key="4">
    <source>
        <dbReference type="PROSITE" id="PS50977"/>
    </source>
</evidence>
<dbReference type="STRING" id="1220583.GOACH_39_00060"/>
<evidence type="ECO:0000313" key="5">
    <source>
        <dbReference type="EMBL" id="GAC51048.1"/>
    </source>
</evidence>
<feature type="region of interest" description="Disordered" evidence="3">
    <location>
        <begin position="1"/>
        <end position="20"/>
    </location>
</feature>
<comment type="caution">
    <text evidence="5">The sequence shown here is derived from an EMBL/GenBank/DDBJ whole genome shotgun (WGS) entry which is preliminary data.</text>
</comment>
<name>L7KTN0_9ACTN</name>
<dbReference type="Pfam" id="PF17940">
    <property type="entry name" value="TetR_C_31"/>
    <property type="match status" value="1"/>
</dbReference>
<evidence type="ECO:0000313" key="6">
    <source>
        <dbReference type="Proteomes" id="UP000010988"/>
    </source>
</evidence>
<proteinExistence type="predicted"/>
<feature type="DNA-binding region" description="H-T-H motif" evidence="2">
    <location>
        <begin position="43"/>
        <end position="62"/>
    </location>
</feature>
<feature type="domain" description="HTH tetR-type" evidence="4">
    <location>
        <begin position="20"/>
        <end position="80"/>
    </location>
</feature>
<dbReference type="InterPro" id="IPR009057">
    <property type="entry name" value="Homeodomain-like_sf"/>
</dbReference>
<organism evidence="5 6">
    <name type="scientific">Gordonia aichiensis NBRC 108223</name>
    <dbReference type="NCBI Taxonomy" id="1220583"/>
    <lineage>
        <taxon>Bacteria</taxon>
        <taxon>Bacillati</taxon>
        <taxon>Actinomycetota</taxon>
        <taxon>Actinomycetes</taxon>
        <taxon>Mycobacteriales</taxon>
        <taxon>Gordoniaceae</taxon>
        <taxon>Gordonia</taxon>
    </lineage>
</organism>
<evidence type="ECO:0000256" key="3">
    <source>
        <dbReference type="SAM" id="MobiDB-lite"/>
    </source>
</evidence>
<dbReference type="OrthoDB" id="6929199at2"/>
<dbReference type="PROSITE" id="PS50977">
    <property type="entry name" value="HTH_TETR_2"/>
    <property type="match status" value="1"/>
</dbReference>
<dbReference type="eggNOG" id="COG1309">
    <property type="taxonomic scope" value="Bacteria"/>
</dbReference>
<evidence type="ECO:0000256" key="1">
    <source>
        <dbReference type="ARBA" id="ARBA00023125"/>
    </source>
</evidence>
<gene>
    <name evidence="5" type="ORF">GOACH_39_00060</name>
</gene>
<dbReference type="Proteomes" id="UP000010988">
    <property type="component" value="Unassembled WGS sequence"/>
</dbReference>
<dbReference type="EMBL" id="BANR01000039">
    <property type="protein sequence ID" value="GAC51048.1"/>
    <property type="molecule type" value="Genomic_DNA"/>
</dbReference>
<sequence length="213" mass="23775">MPDTTSPAEPESTLRLREEEGSRDRLLDAVIRIASERGLDKVTYRAVAREAGLSHSLVRFHFGSGAEMVSRALERAARVGIASEGSPLPLDDFDARLLSTVSDRAGEELLHYDYVLRAVRGAMPIDGVIDLYDRRIDAISTALHQSGIVDDDQTQAALIVAIIDGLILQHSIYDSNERTERILARLSGLLHHLRRPISDRWSDERTQRSIEPR</sequence>
<keyword evidence="1 2" id="KW-0238">DNA-binding</keyword>
<dbReference type="InterPro" id="IPR001647">
    <property type="entry name" value="HTH_TetR"/>
</dbReference>
<dbReference type="RefSeq" id="WP_005180040.1">
    <property type="nucleotide sequence ID" value="NZ_BANR01000039.1"/>
</dbReference>
<dbReference type="Pfam" id="PF00440">
    <property type="entry name" value="TetR_N"/>
    <property type="match status" value="1"/>
</dbReference>
<dbReference type="SUPFAM" id="SSF46689">
    <property type="entry name" value="Homeodomain-like"/>
    <property type="match status" value="1"/>
</dbReference>
<dbReference type="InterPro" id="IPR041583">
    <property type="entry name" value="TetR_C_31"/>
</dbReference>
<keyword evidence="6" id="KW-1185">Reference proteome</keyword>
<protein>
    <submittedName>
        <fullName evidence="5">Putative TetR family transcriptional regulator</fullName>
    </submittedName>
</protein>
<reference evidence="5 6" key="1">
    <citation type="submission" date="2012-12" db="EMBL/GenBank/DDBJ databases">
        <title>Whole genome shotgun sequence of Gordonia aichiensis NBRC 108223.</title>
        <authorList>
            <person name="Isaki-Nakamura S."/>
            <person name="Hosoyama A."/>
            <person name="Tsuchikane K."/>
            <person name="Ando Y."/>
            <person name="Baba S."/>
            <person name="Ohji S."/>
            <person name="Hamada M."/>
            <person name="Tamura T."/>
            <person name="Yamazoe A."/>
            <person name="Yamazaki S."/>
            <person name="Fujita N."/>
        </authorList>
    </citation>
    <scope>NUCLEOTIDE SEQUENCE [LARGE SCALE GENOMIC DNA]</scope>
    <source>
        <strain evidence="5 6">NBRC 108223</strain>
    </source>
</reference>
<dbReference type="Gene3D" id="1.10.357.10">
    <property type="entry name" value="Tetracycline Repressor, domain 2"/>
    <property type="match status" value="1"/>
</dbReference>
<dbReference type="AlphaFoldDB" id="L7KTN0"/>